<comment type="similarity">
    <text evidence="1">Belongs to the AAA ATPase family. BCS1 subfamily.</text>
</comment>
<evidence type="ECO:0000256" key="1">
    <source>
        <dbReference type="ARBA" id="ARBA00007448"/>
    </source>
</evidence>
<dbReference type="InterPro" id="IPR003959">
    <property type="entry name" value="ATPase_AAA_core"/>
</dbReference>
<evidence type="ECO:0000259" key="3">
    <source>
        <dbReference type="SMART" id="SM00382"/>
    </source>
</evidence>
<name>A0A0V8JR80_9BACI</name>
<evidence type="ECO:0000256" key="2">
    <source>
        <dbReference type="RuleBase" id="RU003651"/>
    </source>
</evidence>
<dbReference type="GO" id="GO:0005524">
    <property type="term" value="F:ATP binding"/>
    <property type="evidence" value="ECO:0007669"/>
    <property type="project" value="UniProtKB-KW"/>
</dbReference>
<dbReference type="Gene3D" id="3.40.50.300">
    <property type="entry name" value="P-loop containing nucleotide triphosphate hydrolases"/>
    <property type="match status" value="1"/>
</dbReference>
<keyword evidence="2" id="KW-0067">ATP-binding</keyword>
<sequence>MTKTKQALVQFSAKTIDEAPEYYSYAFPVQKIKEYLKTKTGHDFQLYVDSDTSNEIWEVLEEDLELHPESVTELASVFDCLEMGIISSNHTDKEMELILKPSLYNHLYYYEKHNLALVRMPAFQRNELTQYDYILASSEESLSSFLDYVLKRKRDYIKDYVTIFIDTEDGVENHKEKITTLVKRDEVFLEDKLKNQIYRSIDEFFTNGGEFFHTYQIPYKRGILLYGKPGNGKTTLVKSIATSIEAPVAYWQITEYTSSYSIQEVFSSVAKMSPMVLVIEDIDSMPQGIRSVFLNTLDGATSKEGIYLIGTTNYPERIDPALINRSGRFDRAYEIKLPTPRLREQYLVKKNSRDLLTAEEIKELVSATNEFSYAQLNELYNSIALQKHYEDNVNIIDICNELKADNKKGQRNAWSNNDEANIGF</sequence>
<dbReference type="AlphaFoldDB" id="A0A0V8JR80"/>
<dbReference type="SUPFAM" id="SSF52540">
    <property type="entry name" value="P-loop containing nucleoside triphosphate hydrolases"/>
    <property type="match status" value="1"/>
</dbReference>
<dbReference type="Pfam" id="PF00004">
    <property type="entry name" value="AAA"/>
    <property type="match status" value="1"/>
</dbReference>
<organism evidence="4 5">
    <name type="scientific">Priestia veravalensis</name>
    <dbReference type="NCBI Taxonomy" id="1414648"/>
    <lineage>
        <taxon>Bacteria</taxon>
        <taxon>Bacillati</taxon>
        <taxon>Bacillota</taxon>
        <taxon>Bacilli</taxon>
        <taxon>Bacillales</taxon>
        <taxon>Bacillaceae</taxon>
        <taxon>Priestia</taxon>
    </lineage>
</organism>
<dbReference type="SMART" id="SM00382">
    <property type="entry name" value="AAA"/>
    <property type="match status" value="1"/>
</dbReference>
<dbReference type="RefSeq" id="WP_025911013.1">
    <property type="nucleotide sequence ID" value="NZ_KQ758628.1"/>
</dbReference>
<reference evidence="4 5" key="1">
    <citation type="submission" date="2015-11" db="EMBL/GenBank/DDBJ databases">
        <title>Bacillus caseinolyticus sp nov.</title>
        <authorList>
            <person name="Dastager S.G."/>
            <person name="Mawlankar R."/>
        </authorList>
    </citation>
    <scope>NUCLEOTIDE SEQUENCE [LARGE SCALE GENOMIC DNA]</scope>
    <source>
        <strain evidence="4 5">SGD-V-76</strain>
    </source>
</reference>
<comment type="caution">
    <text evidence="4">The sequence shown here is derived from an EMBL/GenBank/DDBJ whole genome shotgun (WGS) entry which is preliminary data.</text>
</comment>
<keyword evidence="5" id="KW-1185">Reference proteome</keyword>
<dbReference type="GO" id="GO:0016887">
    <property type="term" value="F:ATP hydrolysis activity"/>
    <property type="evidence" value="ECO:0007669"/>
    <property type="project" value="InterPro"/>
</dbReference>
<dbReference type="InterPro" id="IPR027417">
    <property type="entry name" value="P-loop_NTPase"/>
</dbReference>
<gene>
    <name evidence="4" type="ORF">AS180_02705</name>
</gene>
<evidence type="ECO:0000313" key="5">
    <source>
        <dbReference type="Proteomes" id="UP000053681"/>
    </source>
</evidence>
<keyword evidence="2" id="KW-0547">Nucleotide-binding</keyword>
<dbReference type="InterPro" id="IPR003593">
    <property type="entry name" value="AAA+_ATPase"/>
</dbReference>
<dbReference type="PANTHER" id="PTHR23070">
    <property type="entry name" value="BCS1 AAA-TYPE ATPASE"/>
    <property type="match status" value="1"/>
</dbReference>
<dbReference type="PROSITE" id="PS00674">
    <property type="entry name" value="AAA"/>
    <property type="match status" value="1"/>
</dbReference>
<dbReference type="CDD" id="cd19481">
    <property type="entry name" value="RecA-like_protease"/>
    <property type="match status" value="1"/>
</dbReference>
<feature type="domain" description="AAA+ ATPase" evidence="3">
    <location>
        <begin position="219"/>
        <end position="339"/>
    </location>
</feature>
<evidence type="ECO:0000313" key="4">
    <source>
        <dbReference type="EMBL" id="KSU89473.1"/>
    </source>
</evidence>
<dbReference type="InterPro" id="IPR003960">
    <property type="entry name" value="ATPase_AAA_CS"/>
</dbReference>
<protein>
    <submittedName>
        <fullName evidence="4">ATPase</fullName>
    </submittedName>
</protein>
<dbReference type="Gene3D" id="1.10.8.60">
    <property type="match status" value="1"/>
</dbReference>
<dbReference type="InterPro" id="IPR050747">
    <property type="entry name" value="Mitochondrial_chaperone_BCS1"/>
</dbReference>
<proteinExistence type="inferred from homology"/>
<accession>A0A0V8JR80</accession>
<dbReference type="EMBL" id="LNQP01000005">
    <property type="protein sequence ID" value="KSU89473.1"/>
    <property type="molecule type" value="Genomic_DNA"/>
</dbReference>
<dbReference type="Proteomes" id="UP000053681">
    <property type="component" value="Unassembled WGS sequence"/>
</dbReference>